<protein>
    <submittedName>
        <fullName evidence="1">Uncharacterized protein</fullName>
    </submittedName>
</protein>
<reference evidence="2" key="1">
    <citation type="journal article" date="2023" name="G3 (Bethesda)">
        <title>Genome assembly and association tests identify interacting loci associated with vigor, precocity, and sex in interspecific pistachio rootstocks.</title>
        <authorList>
            <person name="Palmer W."/>
            <person name="Jacygrad E."/>
            <person name="Sagayaradj S."/>
            <person name="Cavanaugh K."/>
            <person name="Han R."/>
            <person name="Bertier L."/>
            <person name="Beede B."/>
            <person name="Kafkas S."/>
            <person name="Golino D."/>
            <person name="Preece J."/>
            <person name="Michelmore R."/>
        </authorList>
    </citation>
    <scope>NUCLEOTIDE SEQUENCE [LARGE SCALE GENOMIC DNA]</scope>
</reference>
<evidence type="ECO:0000313" key="2">
    <source>
        <dbReference type="Proteomes" id="UP001163603"/>
    </source>
</evidence>
<proteinExistence type="predicted"/>
<name>A0ACC0YY99_9ROSI</name>
<dbReference type="Proteomes" id="UP001163603">
    <property type="component" value="Chromosome 4"/>
</dbReference>
<accession>A0ACC0YY99</accession>
<keyword evidence="2" id="KW-1185">Reference proteome</keyword>
<organism evidence="1 2">
    <name type="scientific">Pistacia integerrima</name>
    <dbReference type="NCBI Taxonomy" id="434235"/>
    <lineage>
        <taxon>Eukaryota</taxon>
        <taxon>Viridiplantae</taxon>
        <taxon>Streptophyta</taxon>
        <taxon>Embryophyta</taxon>
        <taxon>Tracheophyta</taxon>
        <taxon>Spermatophyta</taxon>
        <taxon>Magnoliopsida</taxon>
        <taxon>eudicotyledons</taxon>
        <taxon>Gunneridae</taxon>
        <taxon>Pentapetalae</taxon>
        <taxon>rosids</taxon>
        <taxon>malvids</taxon>
        <taxon>Sapindales</taxon>
        <taxon>Anacardiaceae</taxon>
        <taxon>Pistacia</taxon>
    </lineage>
</organism>
<sequence length="127" mass="13808">MLPVLAIRSGRTTSGALLERCRWFRLSWKGGATCVGKTVVDELAYMFVIFVHCFISNGVSKHYGTPTNPVAHARAPGGSCSGAIVVVAANLVDFSLKKDKFGPVLSWPQRVKIVVGAARDLNIYMKR</sequence>
<gene>
    <name evidence="1" type="ORF">Pint_18367</name>
</gene>
<dbReference type="EMBL" id="CM047739">
    <property type="protein sequence ID" value="KAJ0042896.1"/>
    <property type="molecule type" value="Genomic_DNA"/>
</dbReference>
<evidence type="ECO:0000313" key="1">
    <source>
        <dbReference type="EMBL" id="KAJ0042896.1"/>
    </source>
</evidence>
<comment type="caution">
    <text evidence="1">The sequence shown here is derived from an EMBL/GenBank/DDBJ whole genome shotgun (WGS) entry which is preliminary data.</text>
</comment>